<dbReference type="STRING" id="671065.MetMK1DRAFT_00012020"/>
<dbReference type="InterPro" id="IPR050407">
    <property type="entry name" value="Geranylgeranyl_reductase"/>
</dbReference>
<dbReference type="InterPro" id="IPR036188">
    <property type="entry name" value="FAD/NAD-bd_sf"/>
</dbReference>
<keyword evidence="2" id="KW-1185">Reference proteome</keyword>
<dbReference type="SUPFAM" id="SSF51905">
    <property type="entry name" value="FAD/NAD(P)-binding domain"/>
    <property type="match status" value="1"/>
</dbReference>
<reference evidence="1 2" key="1">
    <citation type="submission" date="2012-01" db="EMBL/GenBank/DDBJ databases">
        <title>Improved High-Quality Draft sequence of Metallosphaera yellowstonensis MK1.</title>
        <authorList>
            <consortium name="US DOE Joint Genome Institute"/>
            <person name="Lucas S."/>
            <person name="Han J."/>
            <person name="Cheng J.-F."/>
            <person name="Goodwin L."/>
            <person name="Pitluck S."/>
            <person name="Peters L."/>
            <person name="Teshima H."/>
            <person name="Detter J.C."/>
            <person name="Han C."/>
            <person name="Tapia R."/>
            <person name="Land M."/>
            <person name="Hauser L."/>
            <person name="Kyrpides N."/>
            <person name="Kozubal M."/>
            <person name="Macur R.E."/>
            <person name="Jay Z."/>
            <person name="Inskeep W."/>
            <person name="Woyke T."/>
        </authorList>
    </citation>
    <scope>NUCLEOTIDE SEQUENCE [LARGE SCALE GENOMIC DNA]</scope>
    <source>
        <strain evidence="1 2">MK1</strain>
    </source>
</reference>
<gene>
    <name evidence="1" type="ORF">MetMK1DRAFT_00012020</name>
</gene>
<evidence type="ECO:0000313" key="1">
    <source>
        <dbReference type="EMBL" id="EHP70699.1"/>
    </source>
</evidence>
<dbReference type="Gene3D" id="3.30.9.10">
    <property type="entry name" value="D-Amino Acid Oxidase, subunit A, domain 2"/>
    <property type="match status" value="1"/>
</dbReference>
<dbReference type="PANTHER" id="PTHR42685:SF20">
    <property type="entry name" value="HYDROGENASE, PUTATIVE-RELATED"/>
    <property type="match status" value="1"/>
</dbReference>
<dbReference type="Gene3D" id="3.50.50.60">
    <property type="entry name" value="FAD/NAD(P)-binding domain"/>
    <property type="match status" value="1"/>
</dbReference>
<dbReference type="HOGENOM" id="CLU_066799_0_0_2"/>
<sequence length="330" mass="36498">MRLGIVGGGPAGISLAWFLKGTKIQATVYEGLEDVGKKPCAWGVLKGIESYLELPKEAIYSEIRGFRIFLDNKLVSEVRGRERLGYIVNKPLLLKRLGEKVELRLNSKVVFDREGKLKVNGKVEEVDRVVVATGHYSLDKGATIPAIQYITDLPFDPEIVDMYFYSDLLGYGWIFPDPNGAKIGVGGYAEIPFLMEKLKGLTRGKIMSFHGARVADNGIIEDRLNGRYVGEALGAVYAVTGEGIRPSIITSKIMADSLLEGKDFGKEMRRSKIYWTLKVHADVIRRAKASNSVKGLERVLLKADPKLVIKFAMGDFGKLDLIKLFGSAII</sequence>
<dbReference type="EMBL" id="JH597761">
    <property type="protein sequence ID" value="EHP70699.1"/>
    <property type="molecule type" value="Genomic_DNA"/>
</dbReference>
<accession>H2C378</accession>
<dbReference type="PANTHER" id="PTHR42685">
    <property type="entry name" value="GERANYLGERANYL DIPHOSPHATE REDUCTASE"/>
    <property type="match status" value="1"/>
</dbReference>
<proteinExistence type="predicted"/>
<name>H2C378_9CREN</name>
<dbReference type="OrthoDB" id="6062at2157"/>
<dbReference type="AlphaFoldDB" id="H2C378"/>
<protein>
    <submittedName>
        <fullName evidence="1">Flavin-dependent dehydrogenase</fullName>
    </submittedName>
</protein>
<dbReference type="RefSeq" id="WP_009071487.1">
    <property type="nucleotide sequence ID" value="NZ_JH597761.1"/>
</dbReference>
<dbReference type="eggNOG" id="arCOG00570">
    <property type="taxonomic scope" value="Archaea"/>
</dbReference>
<dbReference type="Proteomes" id="UP000003980">
    <property type="component" value="Unassembled WGS sequence"/>
</dbReference>
<organism evidence="1 2">
    <name type="scientific">Metallosphaera yellowstonensis MK1</name>
    <dbReference type="NCBI Taxonomy" id="671065"/>
    <lineage>
        <taxon>Archaea</taxon>
        <taxon>Thermoproteota</taxon>
        <taxon>Thermoprotei</taxon>
        <taxon>Sulfolobales</taxon>
        <taxon>Sulfolobaceae</taxon>
        <taxon>Metallosphaera</taxon>
    </lineage>
</organism>
<evidence type="ECO:0000313" key="2">
    <source>
        <dbReference type="Proteomes" id="UP000003980"/>
    </source>
</evidence>